<evidence type="ECO:0000313" key="4">
    <source>
        <dbReference type="EMBL" id="KAK3240244.1"/>
    </source>
</evidence>
<reference evidence="4 5" key="1">
    <citation type="journal article" date="2015" name="Genome Biol. Evol.">
        <title>Comparative Genomics of a Bacterivorous Green Alga Reveals Evolutionary Causalities and Consequences of Phago-Mixotrophic Mode of Nutrition.</title>
        <authorList>
            <person name="Burns J.A."/>
            <person name="Paasch A."/>
            <person name="Narechania A."/>
            <person name="Kim E."/>
        </authorList>
    </citation>
    <scope>NUCLEOTIDE SEQUENCE [LARGE SCALE GENOMIC DNA]</scope>
    <source>
        <strain evidence="4 5">PLY_AMNH</strain>
    </source>
</reference>
<dbReference type="Gene3D" id="3.60.10.10">
    <property type="entry name" value="Endonuclease/exonuclease/phosphatase"/>
    <property type="match status" value="1"/>
</dbReference>
<proteinExistence type="inferred from homology"/>
<dbReference type="Proteomes" id="UP001190700">
    <property type="component" value="Unassembled WGS sequence"/>
</dbReference>
<dbReference type="InterPro" id="IPR011047">
    <property type="entry name" value="Quinoprotein_ADH-like_sf"/>
</dbReference>
<feature type="region of interest" description="Disordered" evidence="2">
    <location>
        <begin position="64"/>
        <end position="96"/>
    </location>
</feature>
<dbReference type="InterPro" id="IPR036691">
    <property type="entry name" value="Endo/exonu/phosph_ase_sf"/>
</dbReference>
<dbReference type="GO" id="GO:0004439">
    <property type="term" value="F:phosphatidylinositol-4,5-bisphosphate 5-phosphatase activity"/>
    <property type="evidence" value="ECO:0007669"/>
    <property type="project" value="TreeGrafter"/>
</dbReference>
<evidence type="ECO:0000313" key="5">
    <source>
        <dbReference type="Proteomes" id="UP001190700"/>
    </source>
</evidence>
<dbReference type="PANTHER" id="PTHR11200:SF300">
    <property type="entry name" value="TYPE II INOSITOL 1,4,5-TRISPHOSPHATE 5-PHOSPHATASE"/>
    <property type="match status" value="1"/>
</dbReference>
<comment type="caution">
    <text evidence="4">The sequence shown here is derived from an EMBL/GenBank/DDBJ whole genome shotgun (WGS) entry which is preliminary data.</text>
</comment>
<keyword evidence="5" id="KW-1185">Reference proteome</keyword>
<dbReference type="AlphaFoldDB" id="A0AAE0BQY6"/>
<dbReference type="Pfam" id="PF22669">
    <property type="entry name" value="Exo_endo_phos2"/>
    <property type="match status" value="1"/>
</dbReference>
<dbReference type="SMART" id="SM00128">
    <property type="entry name" value="IPPc"/>
    <property type="match status" value="1"/>
</dbReference>
<evidence type="ECO:0000256" key="2">
    <source>
        <dbReference type="SAM" id="MobiDB-lite"/>
    </source>
</evidence>
<feature type="compositionally biased region" description="Basic and acidic residues" evidence="2">
    <location>
        <begin position="64"/>
        <end position="73"/>
    </location>
</feature>
<comment type="similarity">
    <text evidence="1">Belongs to the inositol polyphosphate 5-phosphatase family.</text>
</comment>
<protein>
    <recommendedName>
        <fullName evidence="3">Inositol polyphosphate-related phosphatase domain-containing protein</fullName>
    </recommendedName>
</protein>
<dbReference type="EMBL" id="LGRX02033701">
    <property type="protein sequence ID" value="KAK3240244.1"/>
    <property type="molecule type" value="Genomic_DNA"/>
</dbReference>
<name>A0AAE0BQY6_9CHLO</name>
<dbReference type="SUPFAM" id="SSF56219">
    <property type="entry name" value="DNase I-like"/>
    <property type="match status" value="1"/>
</dbReference>
<organism evidence="4 5">
    <name type="scientific">Cymbomonas tetramitiformis</name>
    <dbReference type="NCBI Taxonomy" id="36881"/>
    <lineage>
        <taxon>Eukaryota</taxon>
        <taxon>Viridiplantae</taxon>
        <taxon>Chlorophyta</taxon>
        <taxon>Pyramimonadophyceae</taxon>
        <taxon>Pyramimonadales</taxon>
        <taxon>Pyramimonadaceae</taxon>
        <taxon>Cymbomonas</taxon>
    </lineage>
</organism>
<gene>
    <name evidence="4" type="ORF">CYMTET_49905</name>
</gene>
<sequence>MLVSGGASALLGGGWELKYKGQRPHFAVCILKLSQSGSRMWSAGATNIVVWDTRTGVAVKAFPDEPEHIKPPKMESSTSLMRTQTRQGSSFHNPSARGEEVHDAICELEEEEEVKASTGLLNASFKGAKAAYKGTKVIGNMTYDMTKDTVKSMNHTMKSTASTVKKSVDTHILVKLHVRCMAAAADTTMWIAAENGRIDWYTHEGLKLQEITLPPISTADGGGSSGAGSVEVRSLGMVGLRMWAGLDDGRVCVLTGSMDRPVMAEVRLIGQWCAHNTPVRGITVCGGRVCTLAQDGSIRSWNPMAPGDQDELVFRALSNSWSEFCSTEKVRVLCGTWNVGEARPFGSALRAWLSDTAVRADLVAIGLQEVEMGGSSLVSAASKEMFARKQLEKGNENAVWWQTALWEVLDESCGGMSSSQFGWEKVGLRQMSGMLVAVFARRRLMPHISEPQTSSVACGLLGVGGNKGAVAMRFMMFRRMVCIVCSHFAAHQGAVAKRNADYQHICSNLRFSGPNGTSGVLHGMDPVPDSGVRLEASRLRHVCHAACNVVGGGPAQSGAVAVNGDGPHRE</sequence>
<dbReference type="InterPro" id="IPR000300">
    <property type="entry name" value="IPPc"/>
</dbReference>
<feature type="compositionally biased region" description="Polar residues" evidence="2">
    <location>
        <begin position="75"/>
        <end position="93"/>
    </location>
</feature>
<evidence type="ECO:0000259" key="3">
    <source>
        <dbReference type="SMART" id="SM00128"/>
    </source>
</evidence>
<accession>A0AAE0BQY6</accession>
<dbReference type="GO" id="GO:0046856">
    <property type="term" value="P:phosphatidylinositol dephosphorylation"/>
    <property type="evidence" value="ECO:0007669"/>
    <property type="project" value="InterPro"/>
</dbReference>
<evidence type="ECO:0000256" key="1">
    <source>
        <dbReference type="ARBA" id="ARBA00010768"/>
    </source>
</evidence>
<dbReference type="PANTHER" id="PTHR11200">
    <property type="entry name" value="INOSITOL 5-PHOSPHATASE"/>
    <property type="match status" value="1"/>
</dbReference>
<dbReference type="InterPro" id="IPR046985">
    <property type="entry name" value="IP5"/>
</dbReference>
<feature type="domain" description="Inositol polyphosphate-related phosphatase" evidence="3">
    <location>
        <begin position="328"/>
        <end position="567"/>
    </location>
</feature>
<dbReference type="SUPFAM" id="SSF50998">
    <property type="entry name" value="Quinoprotein alcohol dehydrogenase-like"/>
    <property type="match status" value="1"/>
</dbReference>